<accession>A0A813DYF3</accession>
<feature type="non-terminal residue" evidence="1">
    <location>
        <position position="1"/>
    </location>
</feature>
<gene>
    <name evidence="1" type="ORF">PGLA1383_LOCUS11134</name>
</gene>
<evidence type="ECO:0000313" key="1">
    <source>
        <dbReference type="EMBL" id="CAE8592480.1"/>
    </source>
</evidence>
<name>A0A813DYF3_POLGL</name>
<organism evidence="1 2">
    <name type="scientific">Polarella glacialis</name>
    <name type="common">Dinoflagellate</name>
    <dbReference type="NCBI Taxonomy" id="89957"/>
    <lineage>
        <taxon>Eukaryota</taxon>
        <taxon>Sar</taxon>
        <taxon>Alveolata</taxon>
        <taxon>Dinophyceae</taxon>
        <taxon>Suessiales</taxon>
        <taxon>Suessiaceae</taxon>
        <taxon>Polarella</taxon>
    </lineage>
</organism>
<keyword evidence="2" id="KW-1185">Reference proteome</keyword>
<sequence length="139" mass="15899">ASALLREGKHVPREVLVRCSTLGELLSEIGSLSDESAAASLGNPARLLETSHKRSSRKPQEEHAAWGMMWSSPCRWILHRDRPLDKAVFRRAIEELIQRHRLHTAPVDPMEMFSSIQKALSLLHLWRLKAATGQIHRWR</sequence>
<comment type="caution">
    <text evidence="1">The sequence shown here is derived from an EMBL/GenBank/DDBJ whole genome shotgun (WGS) entry which is preliminary data.</text>
</comment>
<feature type="non-terminal residue" evidence="1">
    <location>
        <position position="139"/>
    </location>
</feature>
<reference evidence="1" key="1">
    <citation type="submission" date="2021-02" db="EMBL/GenBank/DDBJ databases">
        <authorList>
            <person name="Dougan E. K."/>
            <person name="Rhodes N."/>
            <person name="Thang M."/>
            <person name="Chan C."/>
        </authorList>
    </citation>
    <scope>NUCLEOTIDE SEQUENCE</scope>
</reference>
<evidence type="ECO:0000313" key="2">
    <source>
        <dbReference type="Proteomes" id="UP000654075"/>
    </source>
</evidence>
<dbReference type="AlphaFoldDB" id="A0A813DYF3"/>
<dbReference type="EMBL" id="CAJNNV010005710">
    <property type="protein sequence ID" value="CAE8592480.1"/>
    <property type="molecule type" value="Genomic_DNA"/>
</dbReference>
<proteinExistence type="predicted"/>
<protein>
    <submittedName>
        <fullName evidence="1">Uncharacterized protein</fullName>
    </submittedName>
</protein>
<dbReference type="Proteomes" id="UP000654075">
    <property type="component" value="Unassembled WGS sequence"/>
</dbReference>